<gene>
    <name evidence="1" type="ORF">OHAE_598</name>
</gene>
<accession>A0A2P9HKQ7</accession>
<proteinExistence type="predicted"/>
<dbReference type="EMBL" id="OOFM01000005">
    <property type="protein sequence ID" value="SPL64731.1"/>
    <property type="molecule type" value="Genomic_DNA"/>
</dbReference>
<evidence type="ECO:0000313" key="1">
    <source>
        <dbReference type="EMBL" id="SPL64731.1"/>
    </source>
</evidence>
<name>A0A2P9HKQ7_9HYPH</name>
<sequence length="56" mass="6363">MEILALLSGLQSRTYFPRLINSCHQFCVMTGILPTAFRFQKCLKLNLGSILYAKIV</sequence>
<protein>
    <submittedName>
        <fullName evidence="1">Uncharacterized protein</fullName>
    </submittedName>
</protein>
<dbReference type="Proteomes" id="UP000246073">
    <property type="component" value="Unassembled WGS sequence"/>
</dbReference>
<organism evidence="1 2">
    <name type="scientific">Ochrobactrum soli</name>
    <dbReference type="NCBI Taxonomy" id="2448455"/>
    <lineage>
        <taxon>Bacteria</taxon>
        <taxon>Pseudomonadati</taxon>
        <taxon>Pseudomonadota</taxon>
        <taxon>Alphaproteobacteria</taxon>
        <taxon>Hyphomicrobiales</taxon>
        <taxon>Brucellaceae</taxon>
        <taxon>Brucella/Ochrobactrum group</taxon>
        <taxon>Ochrobactrum</taxon>
    </lineage>
</organism>
<dbReference type="AlphaFoldDB" id="A0A2P9HKQ7"/>
<evidence type="ECO:0000313" key="2">
    <source>
        <dbReference type="Proteomes" id="UP000246073"/>
    </source>
</evidence>
<reference evidence="2" key="1">
    <citation type="submission" date="2017-12" db="EMBL/GenBank/DDBJ databases">
        <authorList>
            <person name="Diaz M."/>
        </authorList>
    </citation>
    <scope>NUCLEOTIDE SEQUENCE [LARGE SCALE GENOMIC DNA]</scope>
    <source>
        <strain evidence="2">FI11154</strain>
    </source>
</reference>